<name>G2YQA9_BOTF4</name>
<evidence type="ECO:0000313" key="2">
    <source>
        <dbReference type="Proteomes" id="UP000008177"/>
    </source>
</evidence>
<dbReference type="EMBL" id="FQ790348">
    <property type="protein sequence ID" value="CCD53807.1"/>
    <property type="molecule type" value="Genomic_DNA"/>
</dbReference>
<dbReference type="HOGENOM" id="CLU_2654226_0_0_1"/>
<organism evidence="1 2">
    <name type="scientific">Botryotinia fuckeliana (strain T4)</name>
    <name type="common">Noble rot fungus</name>
    <name type="synonym">Botrytis cinerea</name>
    <dbReference type="NCBI Taxonomy" id="999810"/>
    <lineage>
        <taxon>Eukaryota</taxon>
        <taxon>Fungi</taxon>
        <taxon>Dikarya</taxon>
        <taxon>Ascomycota</taxon>
        <taxon>Pezizomycotina</taxon>
        <taxon>Leotiomycetes</taxon>
        <taxon>Helotiales</taxon>
        <taxon>Sclerotiniaceae</taxon>
        <taxon>Botrytis</taxon>
    </lineage>
</organism>
<sequence length="76" mass="8364">MSPQTTNKGKYGVKIELISKSRDLEVFAGAGLFLAQGHDQVPSQTDRRSSITQGHIWMNDRPALPLLQSTFDCFGA</sequence>
<accession>G2YQA9</accession>
<dbReference type="Proteomes" id="UP000008177">
    <property type="component" value="Unplaced contigs"/>
</dbReference>
<evidence type="ECO:0000313" key="1">
    <source>
        <dbReference type="EMBL" id="CCD53807.1"/>
    </source>
</evidence>
<dbReference type="AlphaFoldDB" id="G2YQA9"/>
<proteinExistence type="predicted"/>
<reference evidence="2" key="1">
    <citation type="journal article" date="2011" name="PLoS Genet.">
        <title>Genomic analysis of the necrotrophic fungal pathogens Sclerotinia sclerotiorum and Botrytis cinerea.</title>
        <authorList>
            <person name="Amselem J."/>
            <person name="Cuomo C.A."/>
            <person name="van Kan J.A."/>
            <person name="Viaud M."/>
            <person name="Benito E.P."/>
            <person name="Couloux A."/>
            <person name="Coutinho P.M."/>
            <person name="de Vries R.P."/>
            <person name="Dyer P.S."/>
            <person name="Fillinger S."/>
            <person name="Fournier E."/>
            <person name="Gout L."/>
            <person name="Hahn M."/>
            <person name="Kohn L."/>
            <person name="Lapalu N."/>
            <person name="Plummer K.M."/>
            <person name="Pradier J.M."/>
            <person name="Quevillon E."/>
            <person name="Sharon A."/>
            <person name="Simon A."/>
            <person name="ten Have A."/>
            <person name="Tudzynski B."/>
            <person name="Tudzynski P."/>
            <person name="Wincker P."/>
            <person name="Andrew M."/>
            <person name="Anthouard V."/>
            <person name="Beever R.E."/>
            <person name="Beffa R."/>
            <person name="Benoit I."/>
            <person name="Bouzid O."/>
            <person name="Brault B."/>
            <person name="Chen Z."/>
            <person name="Choquer M."/>
            <person name="Collemare J."/>
            <person name="Cotton P."/>
            <person name="Danchin E.G."/>
            <person name="Da Silva C."/>
            <person name="Gautier A."/>
            <person name="Giraud C."/>
            <person name="Giraud T."/>
            <person name="Gonzalez C."/>
            <person name="Grossetete S."/>
            <person name="Guldener U."/>
            <person name="Henrissat B."/>
            <person name="Howlett B.J."/>
            <person name="Kodira C."/>
            <person name="Kretschmer M."/>
            <person name="Lappartient A."/>
            <person name="Leroch M."/>
            <person name="Levis C."/>
            <person name="Mauceli E."/>
            <person name="Neuveglise C."/>
            <person name="Oeser B."/>
            <person name="Pearson M."/>
            <person name="Poulain J."/>
            <person name="Poussereau N."/>
            <person name="Quesneville H."/>
            <person name="Rascle C."/>
            <person name="Schumacher J."/>
            <person name="Segurens B."/>
            <person name="Sexton A."/>
            <person name="Silva E."/>
            <person name="Sirven C."/>
            <person name="Soanes D.M."/>
            <person name="Talbot N.J."/>
            <person name="Templeton M."/>
            <person name="Yandava C."/>
            <person name="Yarden O."/>
            <person name="Zeng Q."/>
            <person name="Rollins J.A."/>
            <person name="Lebrun M.H."/>
            <person name="Dickman M."/>
        </authorList>
    </citation>
    <scope>NUCLEOTIDE SEQUENCE [LARGE SCALE GENOMIC DNA]</scope>
    <source>
        <strain evidence="2">T4</strain>
    </source>
</reference>
<dbReference type="InParanoid" id="G2YQA9"/>
<gene>
    <name evidence="1" type="ORF">BofuT4_uP133610.1</name>
</gene>
<protein>
    <submittedName>
        <fullName evidence="1">Uncharacterized protein</fullName>
    </submittedName>
</protein>